<keyword evidence="4" id="KW-1185">Reference proteome</keyword>
<dbReference type="InterPro" id="IPR010095">
    <property type="entry name" value="Cas12f1-like_TNB"/>
</dbReference>
<sequence length="203" mass="22560">KRRAQLQQAGKYRALKRLERKEARWMRAVNHTVSRRIVRFAKAVNADVWMEDLSGIRQSRQSQKARSDAGKSRHTWSYYDLEWKTAYKLEMAGRTLHKRPAAYTSKTDHRTGLICSAGPEAIGKRSGHLFTGQDGYYCDADWNAAMNIAQWDGFACPLSLKEAVSVMGTVGSGDGVVGNPLNSLVLCTARSAMNPPQLQAVGS</sequence>
<evidence type="ECO:0000313" key="4">
    <source>
        <dbReference type="Proteomes" id="UP000830835"/>
    </source>
</evidence>
<dbReference type="Proteomes" id="UP000830835">
    <property type="component" value="Unassembled WGS sequence"/>
</dbReference>
<name>A0ABT0CER4_THEVL</name>
<reference evidence="3" key="1">
    <citation type="submission" date="2021-02" db="EMBL/GenBank/DDBJ databases">
        <title>The CRISPR/cas machinery reduction and long-range gene transfer in the hot spring cyanobacterium Synechococcus.</title>
        <authorList>
            <person name="Dvorak P."/>
            <person name="Jahodarova E."/>
            <person name="Hasler P."/>
            <person name="Poulickova A."/>
        </authorList>
    </citation>
    <scope>NUCLEOTIDE SEQUENCE</scope>
    <source>
        <strain evidence="3">Rupite</strain>
    </source>
</reference>
<protein>
    <submittedName>
        <fullName evidence="3">Transposase</fullName>
    </submittedName>
</protein>
<dbReference type="RefSeq" id="WP_244352641.1">
    <property type="nucleotide sequence ID" value="NZ_JAFIRA010000054.1"/>
</dbReference>
<dbReference type="Pfam" id="PF07282">
    <property type="entry name" value="Cas12f1-like_TNB"/>
    <property type="match status" value="1"/>
</dbReference>
<organism evidence="3 4">
    <name type="scientific">Thermostichus vulcanus str. 'Rupite'</name>
    <dbReference type="NCBI Taxonomy" id="2813851"/>
    <lineage>
        <taxon>Bacteria</taxon>
        <taxon>Bacillati</taxon>
        <taxon>Cyanobacteriota</taxon>
        <taxon>Cyanophyceae</taxon>
        <taxon>Thermostichales</taxon>
        <taxon>Thermostichaceae</taxon>
        <taxon>Thermostichus</taxon>
    </lineage>
</organism>
<feature type="domain" description="Cas12f1-like TNB" evidence="2">
    <location>
        <begin position="78"/>
        <end position="148"/>
    </location>
</feature>
<dbReference type="EMBL" id="JAFIRA010000054">
    <property type="protein sequence ID" value="MCJ2544265.1"/>
    <property type="molecule type" value="Genomic_DNA"/>
</dbReference>
<evidence type="ECO:0000256" key="1">
    <source>
        <dbReference type="ARBA" id="ARBA00023125"/>
    </source>
</evidence>
<comment type="caution">
    <text evidence="3">The sequence shown here is derived from an EMBL/GenBank/DDBJ whole genome shotgun (WGS) entry which is preliminary data.</text>
</comment>
<evidence type="ECO:0000259" key="2">
    <source>
        <dbReference type="Pfam" id="PF07282"/>
    </source>
</evidence>
<keyword evidence="1" id="KW-0238">DNA-binding</keyword>
<gene>
    <name evidence="3" type="ORF">JX360_15355</name>
</gene>
<evidence type="ECO:0000313" key="3">
    <source>
        <dbReference type="EMBL" id="MCJ2544265.1"/>
    </source>
</evidence>
<feature type="non-terminal residue" evidence="3">
    <location>
        <position position="1"/>
    </location>
</feature>
<proteinExistence type="predicted"/>
<accession>A0ABT0CER4</accession>